<organism evidence="4">
    <name type="scientific">Gongylonema pulchrum</name>
    <dbReference type="NCBI Taxonomy" id="637853"/>
    <lineage>
        <taxon>Eukaryota</taxon>
        <taxon>Metazoa</taxon>
        <taxon>Ecdysozoa</taxon>
        <taxon>Nematoda</taxon>
        <taxon>Chromadorea</taxon>
        <taxon>Rhabditida</taxon>
        <taxon>Spirurina</taxon>
        <taxon>Spiruromorpha</taxon>
        <taxon>Spiruroidea</taxon>
        <taxon>Gongylonematidae</taxon>
        <taxon>Gongylonema</taxon>
    </lineage>
</organism>
<feature type="region of interest" description="Disordered" evidence="1">
    <location>
        <begin position="29"/>
        <end position="103"/>
    </location>
</feature>
<evidence type="ECO:0000313" key="4">
    <source>
        <dbReference type="WBParaSite" id="GPUH_0001710201-mRNA-1"/>
    </source>
</evidence>
<sequence length="103" mass="10968">MFGSLTVERARQLLQETCGNLEEAIEVAFEETNDMPTASSSSSDLLEPNNLSPSENGCPSPDHLDPSQNGCPSPAPSSSSVAAAYRFLLNDAPSNRPERANTE</sequence>
<name>A0A183E7Y9_9BILA</name>
<dbReference type="WBParaSite" id="GPUH_0001710201-mRNA-1">
    <property type="protein sequence ID" value="GPUH_0001710201-mRNA-1"/>
    <property type="gene ID" value="GPUH_0001710201"/>
</dbReference>
<dbReference type="Proteomes" id="UP000271098">
    <property type="component" value="Unassembled WGS sequence"/>
</dbReference>
<evidence type="ECO:0000313" key="2">
    <source>
        <dbReference type="EMBL" id="VDN29122.1"/>
    </source>
</evidence>
<evidence type="ECO:0000256" key="1">
    <source>
        <dbReference type="SAM" id="MobiDB-lite"/>
    </source>
</evidence>
<gene>
    <name evidence="2" type="ORF">GPUH_LOCUS17080</name>
</gene>
<protein>
    <submittedName>
        <fullName evidence="4">UBA domain-containing protein</fullName>
    </submittedName>
</protein>
<keyword evidence="3" id="KW-1185">Reference proteome</keyword>
<reference evidence="2 3" key="2">
    <citation type="submission" date="2018-11" db="EMBL/GenBank/DDBJ databases">
        <authorList>
            <consortium name="Pathogen Informatics"/>
        </authorList>
    </citation>
    <scope>NUCLEOTIDE SEQUENCE [LARGE SCALE GENOMIC DNA]</scope>
</reference>
<evidence type="ECO:0000313" key="3">
    <source>
        <dbReference type="Proteomes" id="UP000271098"/>
    </source>
</evidence>
<reference evidence="4" key="1">
    <citation type="submission" date="2016-06" db="UniProtKB">
        <authorList>
            <consortium name="WormBaseParasite"/>
        </authorList>
    </citation>
    <scope>IDENTIFICATION</scope>
</reference>
<proteinExistence type="predicted"/>
<dbReference type="AlphaFoldDB" id="A0A183E7Y9"/>
<feature type="compositionally biased region" description="Polar residues" evidence="1">
    <location>
        <begin position="34"/>
        <end position="57"/>
    </location>
</feature>
<dbReference type="EMBL" id="UYRT01084650">
    <property type="protein sequence ID" value="VDN29122.1"/>
    <property type="molecule type" value="Genomic_DNA"/>
</dbReference>
<accession>A0A183E7Y9</accession>